<comment type="function">
    <text evidence="8">Participates actively in the response to hyperosmotic and heat shock by preventing the aggregation of stress-denatured proteins and by disaggregating proteins, also in an autonomous, DnaK-independent fashion. Unfolded proteins bind initially to DnaJ; upon interaction with the DnaJ-bound protein, DnaK hydrolyzes its bound ATP, resulting in the formation of a stable complex. GrpE releases ADP from DnaK; ATP binding to DnaK triggers the release of the substrate protein, thus completing the reaction cycle. Several rounds of ATP-dependent interactions between DnaJ, DnaK and GrpE are required for fully efficient folding. Also involved, together with DnaK and GrpE, in the DNA replication of plasmids through activation of initiation proteins.</text>
</comment>
<dbReference type="CDD" id="cd10747">
    <property type="entry name" value="DnaJ_C"/>
    <property type="match status" value="1"/>
</dbReference>
<dbReference type="InterPro" id="IPR036869">
    <property type="entry name" value="J_dom_sf"/>
</dbReference>
<evidence type="ECO:0000256" key="7">
    <source>
        <dbReference type="ARBA" id="ARBA00067609"/>
    </source>
</evidence>
<comment type="domain">
    <text evidence="8">The J domain is necessary and sufficient to stimulate DnaK ATPase activity. Zinc center 1 plays an important role in the autonomous, DnaK-independent chaperone activity of DnaJ. Zinc center 2 is essential for interaction with DnaK and for DnaJ activity.</text>
</comment>
<dbReference type="SUPFAM" id="SSF46565">
    <property type="entry name" value="Chaperone J-domain"/>
    <property type="match status" value="1"/>
</dbReference>
<reference evidence="12" key="1">
    <citation type="journal article" date="2013" name="Sci. Rep.">
        <title>Metagenomics uncovers a new group of low GC and ultra-small marine Actinobacteria.</title>
        <authorList>
            <person name="Ghai R."/>
            <person name="Mizuno C.M."/>
            <person name="Picazo A."/>
            <person name="Camacho A."/>
            <person name="Rodriguez-Valera F."/>
        </authorList>
    </citation>
    <scope>NUCLEOTIDE SEQUENCE</scope>
</reference>
<evidence type="ECO:0000256" key="4">
    <source>
        <dbReference type="ARBA" id="ARBA00022833"/>
    </source>
</evidence>
<evidence type="ECO:0000256" key="6">
    <source>
        <dbReference type="ARBA" id="ARBA00061004"/>
    </source>
</evidence>
<dbReference type="FunFam" id="2.60.260.20:FF:000013">
    <property type="entry name" value="DnaJ subfamily B member 11"/>
    <property type="match status" value="1"/>
</dbReference>
<dbReference type="CDD" id="cd06257">
    <property type="entry name" value="DnaJ"/>
    <property type="match status" value="1"/>
</dbReference>
<dbReference type="GO" id="GO:0042026">
    <property type="term" value="P:protein refolding"/>
    <property type="evidence" value="ECO:0007669"/>
    <property type="project" value="TreeGrafter"/>
</dbReference>
<dbReference type="Gene3D" id="1.10.287.110">
    <property type="entry name" value="DnaJ domain"/>
    <property type="match status" value="1"/>
</dbReference>
<dbReference type="SUPFAM" id="SSF57938">
    <property type="entry name" value="DnaJ/Hsp40 cysteine-rich domain"/>
    <property type="match status" value="1"/>
</dbReference>
<evidence type="ECO:0000259" key="10">
    <source>
        <dbReference type="PROSITE" id="PS50076"/>
    </source>
</evidence>
<feature type="binding site" evidence="8">
    <location>
        <position position="144"/>
    </location>
    <ligand>
        <name>Zn(2+)</name>
        <dbReference type="ChEBI" id="CHEBI:29105"/>
        <label>1</label>
    </ligand>
</feature>
<dbReference type="HAMAP" id="MF_01152">
    <property type="entry name" value="DnaJ"/>
    <property type="match status" value="1"/>
</dbReference>
<feature type="binding site" evidence="8">
    <location>
        <position position="161"/>
    </location>
    <ligand>
        <name>Zn(2+)</name>
        <dbReference type="ChEBI" id="CHEBI:29105"/>
        <label>2</label>
    </ligand>
</feature>
<dbReference type="CDD" id="cd10719">
    <property type="entry name" value="DnaJ_zf"/>
    <property type="match status" value="1"/>
</dbReference>
<sequence length="359" mass="38959">MNRDWLDKDFYKILGVSQSASIDDIKKSYKKLARENHPDLNPGDSEAEKRFKDISEASSVLTDQKKRQEYDQVRAMGPSAFSGQGGFNVDDLGDIFGNLGDIFGGFGGGGRRKGQSYQTNLTISFIESASGLETNVPLRKEVSCSDCRGNGSENGTAYHTCNICGGSGQTASNQGFFSFAQPCQACRGQGSVIDKQCKTCKAQGIVIKNETVKVKIPAGVDNGTMIRLRGYGGPGDNGAPDGDLLVQIAVEPHQYFKRNGSDLVLEVPLLFTEAALGSTIKIPTLEKQISLKIPAGTPSGKTFKVKGEGISPQGRRSGDLYVRVYLNPPQNLSRSAKKHLESFRDQFESGDTPRDYLYE</sequence>
<dbReference type="PANTHER" id="PTHR43096:SF52">
    <property type="entry name" value="DNAJ HOMOLOG 1, MITOCHONDRIAL-RELATED"/>
    <property type="match status" value="1"/>
</dbReference>
<dbReference type="InterPro" id="IPR001305">
    <property type="entry name" value="HSP_DnaJ_Cys-rich_dom"/>
</dbReference>
<keyword evidence="1 8" id="KW-0479">Metal-binding</keyword>
<feature type="binding site" evidence="8">
    <location>
        <position position="186"/>
    </location>
    <ligand>
        <name>Zn(2+)</name>
        <dbReference type="ChEBI" id="CHEBI:29105"/>
        <label>2</label>
    </ligand>
</feature>
<dbReference type="Pfam" id="PF00226">
    <property type="entry name" value="DnaJ"/>
    <property type="match status" value="1"/>
</dbReference>
<comment type="subcellular location">
    <subcellularLocation>
        <location evidence="8">Cytoplasm</location>
    </subcellularLocation>
</comment>
<evidence type="ECO:0000313" key="12">
    <source>
        <dbReference type="EMBL" id="AGQ18964.1"/>
    </source>
</evidence>
<dbReference type="InterPro" id="IPR002939">
    <property type="entry name" value="DnaJ_C"/>
</dbReference>
<name>S5DJQ1_9ACTN</name>
<dbReference type="EMBL" id="KC811117">
    <property type="protein sequence ID" value="AGQ18964.1"/>
    <property type="molecule type" value="Genomic_DNA"/>
</dbReference>
<feature type="binding site" evidence="8">
    <location>
        <position position="200"/>
    </location>
    <ligand>
        <name>Zn(2+)</name>
        <dbReference type="ChEBI" id="CHEBI:29105"/>
        <label>1</label>
    </ligand>
</feature>
<dbReference type="SMART" id="SM00271">
    <property type="entry name" value="DnaJ"/>
    <property type="match status" value="1"/>
</dbReference>
<evidence type="ECO:0000259" key="11">
    <source>
        <dbReference type="PROSITE" id="PS51188"/>
    </source>
</evidence>
<evidence type="ECO:0000256" key="2">
    <source>
        <dbReference type="ARBA" id="ARBA00022737"/>
    </source>
</evidence>
<feature type="zinc finger region" description="CR-type" evidence="9">
    <location>
        <begin position="131"/>
        <end position="209"/>
    </location>
</feature>
<keyword evidence="2 8" id="KW-0677">Repeat</keyword>
<feature type="domain" description="CR-type" evidence="11">
    <location>
        <begin position="131"/>
        <end position="209"/>
    </location>
</feature>
<dbReference type="PRINTS" id="PR00625">
    <property type="entry name" value="JDOMAIN"/>
</dbReference>
<keyword evidence="8" id="KW-0963">Cytoplasm</keyword>
<dbReference type="Pfam" id="PF00684">
    <property type="entry name" value="DnaJ_CXXCXGXG"/>
    <property type="match status" value="1"/>
</dbReference>
<dbReference type="GO" id="GO:0008270">
    <property type="term" value="F:zinc ion binding"/>
    <property type="evidence" value="ECO:0007669"/>
    <property type="project" value="UniProtKB-UniRule"/>
</dbReference>
<dbReference type="NCBIfam" id="NF008035">
    <property type="entry name" value="PRK10767.1"/>
    <property type="match status" value="1"/>
</dbReference>
<evidence type="ECO:0000256" key="3">
    <source>
        <dbReference type="ARBA" id="ARBA00022771"/>
    </source>
</evidence>
<gene>
    <name evidence="8" type="primary">dnaJ</name>
</gene>
<comment type="caution">
    <text evidence="8">Lacks conserved residue(s) required for the propagation of feature annotation.</text>
</comment>
<keyword evidence="8" id="KW-0235">DNA replication</keyword>
<dbReference type="GO" id="GO:0031072">
    <property type="term" value="F:heat shock protein binding"/>
    <property type="evidence" value="ECO:0007669"/>
    <property type="project" value="InterPro"/>
</dbReference>
<dbReference type="GO" id="GO:0005737">
    <property type="term" value="C:cytoplasm"/>
    <property type="evidence" value="ECO:0007669"/>
    <property type="project" value="UniProtKB-SubCell"/>
</dbReference>
<dbReference type="AlphaFoldDB" id="S5DJQ1"/>
<dbReference type="GO" id="GO:0005524">
    <property type="term" value="F:ATP binding"/>
    <property type="evidence" value="ECO:0007669"/>
    <property type="project" value="InterPro"/>
</dbReference>
<accession>S5DJQ1</accession>
<dbReference type="GO" id="GO:0051082">
    <property type="term" value="F:unfolded protein binding"/>
    <property type="evidence" value="ECO:0007669"/>
    <property type="project" value="UniProtKB-UniRule"/>
</dbReference>
<keyword evidence="5 8" id="KW-0143">Chaperone</keyword>
<keyword evidence="4 8" id="KW-0862">Zinc</keyword>
<dbReference type="FunFam" id="2.10.230.10:FF:000002">
    <property type="entry name" value="Molecular chaperone DnaJ"/>
    <property type="match status" value="1"/>
</dbReference>
<dbReference type="GO" id="GO:0009408">
    <property type="term" value="P:response to heat"/>
    <property type="evidence" value="ECO:0007669"/>
    <property type="project" value="InterPro"/>
</dbReference>
<proteinExistence type="inferred from homology"/>
<dbReference type="PROSITE" id="PS50076">
    <property type="entry name" value="DNAJ_2"/>
    <property type="match status" value="1"/>
</dbReference>
<organism evidence="12">
    <name type="scientific">Candidatus Actinomarina minuta</name>
    <dbReference type="NCBI Taxonomy" id="1389454"/>
    <lineage>
        <taxon>Bacteria</taxon>
        <taxon>Bacillati</taxon>
        <taxon>Actinomycetota</taxon>
        <taxon>Actinomycetes</taxon>
        <taxon>Candidatus Actinomarinidae</taxon>
        <taxon>Candidatus Actinomarinales</taxon>
        <taxon>Candidatus Actinomarineae</taxon>
        <taxon>Candidatus Actinomarinaceae</taxon>
        <taxon>Candidatus Actinomarina</taxon>
    </lineage>
</organism>
<feature type="binding site" evidence="8">
    <location>
        <position position="147"/>
    </location>
    <ligand>
        <name>Zn(2+)</name>
        <dbReference type="ChEBI" id="CHEBI:29105"/>
        <label>1</label>
    </ligand>
</feature>
<dbReference type="Gene3D" id="2.60.260.20">
    <property type="entry name" value="Urease metallochaperone UreE, N-terminal domain"/>
    <property type="match status" value="2"/>
</dbReference>
<dbReference type="GO" id="GO:0006260">
    <property type="term" value="P:DNA replication"/>
    <property type="evidence" value="ECO:0007669"/>
    <property type="project" value="UniProtKB-KW"/>
</dbReference>
<dbReference type="InterPro" id="IPR001623">
    <property type="entry name" value="DnaJ_domain"/>
</dbReference>
<dbReference type="InterPro" id="IPR012724">
    <property type="entry name" value="DnaJ"/>
</dbReference>
<comment type="subunit">
    <text evidence="8">Homodimer.</text>
</comment>
<feature type="binding site" evidence="8">
    <location>
        <position position="183"/>
    </location>
    <ligand>
        <name>Zn(2+)</name>
        <dbReference type="ChEBI" id="CHEBI:29105"/>
        <label>2</label>
    </ligand>
</feature>
<dbReference type="Pfam" id="PF01556">
    <property type="entry name" value="DnaJ_C"/>
    <property type="match status" value="1"/>
</dbReference>
<evidence type="ECO:0000256" key="9">
    <source>
        <dbReference type="PROSITE-ProRule" id="PRU00546"/>
    </source>
</evidence>
<feature type="binding site" evidence="8">
    <location>
        <position position="197"/>
    </location>
    <ligand>
        <name>Zn(2+)</name>
        <dbReference type="ChEBI" id="CHEBI:29105"/>
        <label>1</label>
    </ligand>
</feature>
<feature type="binding site" evidence="8">
    <location>
        <position position="164"/>
    </location>
    <ligand>
        <name>Zn(2+)</name>
        <dbReference type="ChEBI" id="CHEBI:29105"/>
        <label>2</label>
    </ligand>
</feature>
<evidence type="ECO:0000256" key="5">
    <source>
        <dbReference type="ARBA" id="ARBA00023186"/>
    </source>
</evidence>
<dbReference type="InterPro" id="IPR036410">
    <property type="entry name" value="HSP_DnaJ_Cys-rich_dom_sf"/>
</dbReference>
<dbReference type="InterPro" id="IPR008971">
    <property type="entry name" value="HSP40/DnaJ_pept-bd"/>
</dbReference>
<comment type="cofactor">
    <cofactor evidence="8">
        <name>Zn(2+)</name>
        <dbReference type="ChEBI" id="CHEBI:29105"/>
    </cofactor>
    <text evidence="8">Binds 2 Zn(2+) ions per monomer.</text>
</comment>
<dbReference type="PANTHER" id="PTHR43096">
    <property type="entry name" value="DNAJ HOMOLOG 1, MITOCHONDRIAL-RELATED"/>
    <property type="match status" value="1"/>
</dbReference>
<dbReference type="Gene3D" id="2.10.230.10">
    <property type="entry name" value="Heat shock protein DnaJ, cysteine-rich domain"/>
    <property type="match status" value="1"/>
</dbReference>
<keyword evidence="3 8" id="KW-0863">Zinc-finger</keyword>
<keyword evidence="8" id="KW-0346">Stress response</keyword>
<protein>
    <recommendedName>
        <fullName evidence="7 8">Chaperone protein DnaJ</fullName>
    </recommendedName>
</protein>
<dbReference type="SUPFAM" id="SSF49493">
    <property type="entry name" value="HSP40/DnaJ peptide-binding domain"/>
    <property type="match status" value="2"/>
</dbReference>
<dbReference type="NCBIfam" id="TIGR02349">
    <property type="entry name" value="DnaJ_bact"/>
    <property type="match status" value="1"/>
</dbReference>
<comment type="similarity">
    <text evidence="6 8">Belongs to the DnaJ family.</text>
</comment>
<evidence type="ECO:0000256" key="1">
    <source>
        <dbReference type="ARBA" id="ARBA00022723"/>
    </source>
</evidence>
<feature type="domain" description="J" evidence="10">
    <location>
        <begin position="9"/>
        <end position="74"/>
    </location>
</feature>
<dbReference type="PROSITE" id="PS51188">
    <property type="entry name" value="ZF_CR"/>
    <property type="match status" value="1"/>
</dbReference>
<evidence type="ECO:0000256" key="8">
    <source>
        <dbReference type="HAMAP-Rule" id="MF_01152"/>
    </source>
</evidence>